<keyword evidence="7 8" id="KW-0472">Membrane</keyword>
<keyword evidence="10" id="KW-1185">Reference proteome</keyword>
<keyword evidence="6 8" id="KW-1133">Transmembrane helix</keyword>
<dbReference type="PANTHER" id="PTHR30472">
    <property type="entry name" value="FERRIC ENTEROBACTIN TRANSPORT SYSTEM PERMEASE PROTEIN"/>
    <property type="match status" value="1"/>
</dbReference>
<evidence type="ECO:0000313" key="10">
    <source>
        <dbReference type="Proteomes" id="UP000282125"/>
    </source>
</evidence>
<evidence type="ECO:0000256" key="5">
    <source>
        <dbReference type="ARBA" id="ARBA00022692"/>
    </source>
</evidence>
<feature type="transmembrane region" description="Helical" evidence="8">
    <location>
        <begin position="102"/>
        <end position="124"/>
    </location>
</feature>
<dbReference type="CDD" id="cd06550">
    <property type="entry name" value="TM_ABC_iron-siderophores_like"/>
    <property type="match status" value="1"/>
</dbReference>
<dbReference type="PANTHER" id="PTHR30472:SF25">
    <property type="entry name" value="ABC TRANSPORTER PERMEASE PROTEIN MJ0876-RELATED"/>
    <property type="match status" value="1"/>
</dbReference>
<evidence type="ECO:0000256" key="8">
    <source>
        <dbReference type="SAM" id="Phobius"/>
    </source>
</evidence>
<dbReference type="OrthoDB" id="9811975at2"/>
<protein>
    <submittedName>
        <fullName evidence="9">Iron ABC transporter permease</fullName>
    </submittedName>
</protein>
<comment type="subcellular location">
    <subcellularLocation>
        <location evidence="1">Cell membrane</location>
        <topology evidence="1">Multi-pass membrane protein</topology>
    </subcellularLocation>
</comment>
<evidence type="ECO:0000313" key="9">
    <source>
        <dbReference type="EMBL" id="RRH78130.1"/>
    </source>
</evidence>
<dbReference type="InterPro" id="IPR000522">
    <property type="entry name" value="ABC_transptr_permease_BtuC"/>
</dbReference>
<dbReference type="AlphaFoldDB" id="A0A3P3DV67"/>
<feature type="transmembrane region" description="Helical" evidence="8">
    <location>
        <begin position="203"/>
        <end position="223"/>
    </location>
</feature>
<dbReference type="GO" id="GO:0022857">
    <property type="term" value="F:transmembrane transporter activity"/>
    <property type="evidence" value="ECO:0007669"/>
    <property type="project" value="InterPro"/>
</dbReference>
<proteinExistence type="inferred from homology"/>
<dbReference type="GO" id="GO:0005886">
    <property type="term" value="C:plasma membrane"/>
    <property type="evidence" value="ECO:0007669"/>
    <property type="project" value="UniProtKB-SubCell"/>
</dbReference>
<comment type="similarity">
    <text evidence="2">Belongs to the binding-protein-dependent transport system permease family. FecCD subfamily.</text>
</comment>
<feature type="transmembrane region" description="Helical" evidence="8">
    <location>
        <begin position="70"/>
        <end position="90"/>
    </location>
</feature>
<comment type="caution">
    <text evidence="9">The sequence shown here is derived from an EMBL/GenBank/DDBJ whole genome shotgun (WGS) entry which is preliminary data.</text>
</comment>
<evidence type="ECO:0000256" key="2">
    <source>
        <dbReference type="ARBA" id="ARBA00007935"/>
    </source>
</evidence>
<accession>A0A3P3DV67</accession>
<evidence type="ECO:0000256" key="1">
    <source>
        <dbReference type="ARBA" id="ARBA00004651"/>
    </source>
</evidence>
<dbReference type="RefSeq" id="WP_124963220.1">
    <property type="nucleotide sequence ID" value="NZ_RRAZ01000002.1"/>
</dbReference>
<evidence type="ECO:0000256" key="3">
    <source>
        <dbReference type="ARBA" id="ARBA00022448"/>
    </source>
</evidence>
<dbReference type="Proteomes" id="UP000282125">
    <property type="component" value="Unassembled WGS sequence"/>
</dbReference>
<dbReference type="EMBL" id="RRAZ01000002">
    <property type="protein sequence ID" value="RRH78130.1"/>
    <property type="molecule type" value="Genomic_DNA"/>
</dbReference>
<keyword evidence="4" id="KW-1003">Cell membrane</keyword>
<keyword evidence="3" id="KW-0813">Transport</keyword>
<feature type="transmembrane region" description="Helical" evidence="8">
    <location>
        <begin position="259"/>
        <end position="280"/>
    </location>
</feature>
<dbReference type="Gene3D" id="1.10.3470.10">
    <property type="entry name" value="ABC transporter involved in vitamin B12 uptake, BtuC"/>
    <property type="match status" value="1"/>
</dbReference>
<dbReference type="InterPro" id="IPR037294">
    <property type="entry name" value="ABC_BtuC-like"/>
</dbReference>
<evidence type="ECO:0000256" key="4">
    <source>
        <dbReference type="ARBA" id="ARBA00022475"/>
    </source>
</evidence>
<feature type="transmembrane region" description="Helical" evidence="8">
    <location>
        <begin position="130"/>
        <end position="150"/>
    </location>
</feature>
<dbReference type="Pfam" id="PF01032">
    <property type="entry name" value="FecCD"/>
    <property type="match status" value="1"/>
</dbReference>
<name>A0A3P3DV67_9RHOB</name>
<reference evidence="9 10" key="1">
    <citation type="submission" date="2018-11" db="EMBL/GenBank/DDBJ databases">
        <title>Gemmobacter sp. nov., YIM 102744-1 draft genome.</title>
        <authorList>
            <person name="Li G."/>
            <person name="Jiang Y."/>
        </authorList>
    </citation>
    <scope>NUCLEOTIDE SEQUENCE [LARGE SCALE GENOMIC DNA]</scope>
    <source>
        <strain evidence="9 10">YIM 102744-1</strain>
    </source>
</reference>
<feature type="transmembrane region" description="Helical" evidence="8">
    <location>
        <begin position="17"/>
        <end position="36"/>
    </location>
</feature>
<sequence length="346" mass="35989">MTEAVLAAYHRRNRRRAVLVGVMAVAALLALLTDLMTGPSGLPLSQVWGALTGAEDISRGTRVIVWDVRLPVAVMALLVGAALAMAGAEMQTVLENPLAEPFTLGVSAAAALGAATAIVLGLTLPFLPPVWSVSVNAFLFALGALALLQLLGRLRGGGTEVLILFGIALNFAAGAFLSLLQFVSSADALQQLVFWTMGSLASANWASAAILAAVLICTLPFAFRASWQLTALRMGEDQARSYGVDVTALRRWALLRVSLLAATAVSMVGIIGFVGLAGPHIARMLVGEDHRFLLPASVLTGALVMSLASVLAKLVVPGVLLPVGLVTSLIGLPIFFALILRGRGRA</sequence>
<dbReference type="FunFam" id="1.10.3470.10:FF:000001">
    <property type="entry name" value="Vitamin B12 ABC transporter permease BtuC"/>
    <property type="match status" value="1"/>
</dbReference>
<dbReference type="GO" id="GO:0033214">
    <property type="term" value="P:siderophore-iron import into cell"/>
    <property type="evidence" value="ECO:0007669"/>
    <property type="project" value="TreeGrafter"/>
</dbReference>
<feature type="transmembrane region" description="Helical" evidence="8">
    <location>
        <begin position="319"/>
        <end position="340"/>
    </location>
</feature>
<feature type="transmembrane region" description="Helical" evidence="8">
    <location>
        <begin position="292"/>
        <end position="312"/>
    </location>
</feature>
<feature type="transmembrane region" description="Helical" evidence="8">
    <location>
        <begin position="162"/>
        <end position="183"/>
    </location>
</feature>
<evidence type="ECO:0000256" key="6">
    <source>
        <dbReference type="ARBA" id="ARBA00022989"/>
    </source>
</evidence>
<dbReference type="SUPFAM" id="SSF81345">
    <property type="entry name" value="ABC transporter involved in vitamin B12 uptake, BtuC"/>
    <property type="match status" value="1"/>
</dbReference>
<keyword evidence="5 8" id="KW-0812">Transmembrane</keyword>
<gene>
    <name evidence="9" type="ORF">EG244_01400</name>
</gene>
<evidence type="ECO:0000256" key="7">
    <source>
        <dbReference type="ARBA" id="ARBA00023136"/>
    </source>
</evidence>
<organism evidence="9 10">
    <name type="scientific">Falsigemmobacter faecalis</name>
    <dbReference type="NCBI Taxonomy" id="2488730"/>
    <lineage>
        <taxon>Bacteria</taxon>
        <taxon>Pseudomonadati</taxon>
        <taxon>Pseudomonadota</taxon>
        <taxon>Alphaproteobacteria</taxon>
        <taxon>Rhodobacterales</taxon>
        <taxon>Paracoccaceae</taxon>
        <taxon>Falsigemmobacter</taxon>
    </lineage>
</organism>